<dbReference type="Gramene" id="TVU45034">
    <property type="protein sequence ID" value="TVU45034"/>
    <property type="gene ID" value="EJB05_04503"/>
</dbReference>
<accession>A0A5J9WCI3</accession>
<dbReference type="GO" id="GO:0010206">
    <property type="term" value="P:photosystem II repair"/>
    <property type="evidence" value="ECO:0007669"/>
    <property type="project" value="InterPro"/>
</dbReference>
<reference evidence="1 2" key="1">
    <citation type="journal article" date="2019" name="Sci. Rep.">
        <title>A high-quality genome of Eragrostis curvula grass provides insights into Poaceae evolution and supports new strategies to enhance forage quality.</title>
        <authorList>
            <person name="Carballo J."/>
            <person name="Santos B.A.C.M."/>
            <person name="Zappacosta D."/>
            <person name="Garbus I."/>
            <person name="Selva J.P."/>
            <person name="Gallo C.A."/>
            <person name="Diaz A."/>
            <person name="Albertini E."/>
            <person name="Caccamo M."/>
            <person name="Echenique V."/>
        </authorList>
    </citation>
    <scope>NUCLEOTIDE SEQUENCE [LARGE SCALE GENOMIC DNA]</scope>
    <source>
        <strain evidence="2">cv. Victoria</strain>
        <tissue evidence="1">Leaf</tissue>
    </source>
</reference>
<dbReference type="Gene3D" id="1.20.58.810">
    <property type="entry name" value="Photosystem II Pbs27"/>
    <property type="match status" value="1"/>
</dbReference>
<gene>
    <name evidence="1" type="ORF">EJB05_04503</name>
</gene>
<name>A0A5J9WCI3_9POAL</name>
<evidence type="ECO:0008006" key="3">
    <source>
        <dbReference type="Google" id="ProtNLM"/>
    </source>
</evidence>
<dbReference type="Proteomes" id="UP000324897">
    <property type="component" value="Chromosome 5"/>
</dbReference>
<feature type="non-terminal residue" evidence="1">
    <location>
        <position position="1"/>
    </location>
</feature>
<dbReference type="HAMAP" id="MF_01481">
    <property type="entry name" value="PSII_Psb27"/>
    <property type="match status" value="1"/>
</dbReference>
<dbReference type="EMBL" id="RWGY01000004">
    <property type="protein sequence ID" value="TVU45034.1"/>
    <property type="molecule type" value="Genomic_DNA"/>
</dbReference>
<comment type="caution">
    <text evidence="1">The sequence shown here is derived from an EMBL/GenBank/DDBJ whole genome shotgun (WGS) entry which is preliminary data.</text>
</comment>
<dbReference type="GO" id="GO:0009543">
    <property type="term" value="C:chloroplast thylakoid lumen"/>
    <property type="evidence" value="ECO:0007669"/>
    <property type="project" value="TreeGrafter"/>
</dbReference>
<dbReference type="PANTHER" id="PTHR34041">
    <property type="entry name" value="PHOTOSYSTEM II REPAIR PROTEIN PSB27-H1, CHLOROPLASTIC"/>
    <property type="match status" value="1"/>
</dbReference>
<dbReference type="InterPro" id="IPR025585">
    <property type="entry name" value="PSII_Psb27"/>
</dbReference>
<evidence type="ECO:0000313" key="2">
    <source>
        <dbReference type="Proteomes" id="UP000324897"/>
    </source>
</evidence>
<dbReference type="GO" id="GO:0009523">
    <property type="term" value="C:photosystem II"/>
    <property type="evidence" value="ECO:0007669"/>
    <property type="project" value="InterPro"/>
</dbReference>
<organism evidence="1 2">
    <name type="scientific">Eragrostis curvula</name>
    <name type="common">weeping love grass</name>
    <dbReference type="NCBI Taxonomy" id="38414"/>
    <lineage>
        <taxon>Eukaryota</taxon>
        <taxon>Viridiplantae</taxon>
        <taxon>Streptophyta</taxon>
        <taxon>Embryophyta</taxon>
        <taxon>Tracheophyta</taxon>
        <taxon>Spermatophyta</taxon>
        <taxon>Magnoliopsida</taxon>
        <taxon>Liliopsida</taxon>
        <taxon>Poales</taxon>
        <taxon>Poaceae</taxon>
        <taxon>PACMAD clade</taxon>
        <taxon>Chloridoideae</taxon>
        <taxon>Eragrostideae</taxon>
        <taxon>Eragrostidinae</taxon>
        <taxon>Eragrostis</taxon>
    </lineage>
</organism>
<dbReference type="FunFam" id="1.20.58.810:FF:000002">
    <property type="entry name" value="Photosystem II D1 processing protein PSB27-H2, chloroplastic"/>
    <property type="match status" value="1"/>
</dbReference>
<evidence type="ECO:0000313" key="1">
    <source>
        <dbReference type="EMBL" id="TVU45034.1"/>
    </source>
</evidence>
<dbReference type="PANTHER" id="PTHR34041:SF3">
    <property type="entry name" value="PHOTOSYSTEM II D1 PRECURSOR PROCESSING PROTEIN PSB27-H2, CHLOROPLASTIC"/>
    <property type="match status" value="1"/>
</dbReference>
<sequence length="306" mass="31904">MVAELSKEIKLDKAVSAKGSPLILHWAIAVALGPWDQPAQAWNFDTPPTDKVVVDGQKSNKGIGAIEATRALHSHQLPHQSIHCTVALALHCRGRTLGSTNDAFPSAAGDVAAEQVLLGGAAAAAQAATSSGDQAAYLAGGARAPITTSRRACAATLLVGLAVSAATAVRAEETGSGGAGEEGVIGAIKSIFDPNEKTKDGKVLPKAYLKAAREVVRTLRDSLEEDDGGDIARFRRNADAAKESIREFLGGWRGQQAVAAEESYVALEKAIRSLAEFYSKAGPSASLPQEVKNKILDDLNTAEAYL</sequence>
<dbReference type="InterPro" id="IPR038450">
    <property type="entry name" value="PSII_Psb27_sf"/>
</dbReference>
<dbReference type="Pfam" id="PF13326">
    <property type="entry name" value="PSII_Pbs27"/>
    <property type="match status" value="1"/>
</dbReference>
<protein>
    <recommendedName>
        <fullName evidence="3">Photosystem II D1 processing protein PSB27-H2, chloroplastic</fullName>
    </recommendedName>
</protein>
<keyword evidence="2" id="KW-1185">Reference proteome</keyword>
<dbReference type="AlphaFoldDB" id="A0A5J9WCI3"/>
<proteinExistence type="inferred from homology"/>
<dbReference type="GO" id="GO:0010207">
    <property type="term" value="P:photosystem II assembly"/>
    <property type="evidence" value="ECO:0007669"/>
    <property type="project" value="InterPro"/>
</dbReference>
<dbReference type="OrthoDB" id="543314at2759"/>